<sequence length="417" mass="46870">MENKNQSLYQERERRILDCIALKEPDRVPVVPLFAFFNCYFSGISPRVAYTEPEMAIDAWRKTINHFQPDATYSVNFTVYSMDNVLSSLDFKAMKWPGHGVPDDQSFQFVEAEYMKEDEYDELFRDPGSFFLRKMLPRLSGNLEGLAKLPPLELSALGYALPPVLAALADPDITRALETLLETSKMQVQWVSAFNAFAKELKDSGYPSIKEQTVFCPYDLVADNLRGTAGAAMDLLLQPDNLKRAVNQLAPFVSAIGINGAKGKSNPRVFIPLHKGTDNFMSLKQFKEFYWPTLQQLIVDLVEADCTPYLLIEGLYNTRLDVIKDVPKGKCIYHFEGTDIFKAKKVLGDTACIMGNMPNSLLTTGSVDQVKDHTKKLIDVCGDGGGYIMSASALIDEAKPENVEAWMETTREYGKYH</sequence>
<dbReference type="InterPro" id="IPR000257">
    <property type="entry name" value="Uroporphyrinogen_deCOase"/>
</dbReference>
<dbReference type="PANTHER" id="PTHR47099:SF1">
    <property type="entry name" value="METHYLCOBAMIDE:COM METHYLTRANSFERASE MTBA"/>
    <property type="match status" value="1"/>
</dbReference>
<evidence type="ECO:0000313" key="2">
    <source>
        <dbReference type="EMBL" id="BBO71120.1"/>
    </source>
</evidence>
<dbReference type="InterPro" id="IPR052024">
    <property type="entry name" value="Methanogen_methyltrans"/>
</dbReference>
<dbReference type="RefSeq" id="WP_155319002.1">
    <property type="nucleotide sequence ID" value="NZ_AP021874.1"/>
</dbReference>
<dbReference type="Gene3D" id="3.20.20.210">
    <property type="match status" value="1"/>
</dbReference>
<gene>
    <name evidence="2" type="ORF">DSCA_50500</name>
</gene>
<dbReference type="KEGG" id="dalk:DSCA_50500"/>
<dbReference type="InterPro" id="IPR038071">
    <property type="entry name" value="UROD/MetE-like_sf"/>
</dbReference>
<protein>
    <recommendedName>
        <fullName evidence="1">Uroporphyrinogen decarboxylase (URO-D) domain-containing protein</fullName>
    </recommendedName>
</protein>
<organism evidence="2 3">
    <name type="scientific">Desulfosarcina alkanivorans</name>
    <dbReference type="NCBI Taxonomy" id="571177"/>
    <lineage>
        <taxon>Bacteria</taxon>
        <taxon>Pseudomonadati</taxon>
        <taxon>Thermodesulfobacteriota</taxon>
        <taxon>Desulfobacteria</taxon>
        <taxon>Desulfobacterales</taxon>
        <taxon>Desulfosarcinaceae</taxon>
        <taxon>Desulfosarcina</taxon>
    </lineage>
</organism>
<proteinExistence type="predicted"/>
<dbReference type="Pfam" id="PF01208">
    <property type="entry name" value="URO-D"/>
    <property type="match status" value="1"/>
</dbReference>
<dbReference type="GO" id="GO:0006779">
    <property type="term" value="P:porphyrin-containing compound biosynthetic process"/>
    <property type="evidence" value="ECO:0007669"/>
    <property type="project" value="InterPro"/>
</dbReference>
<dbReference type="Proteomes" id="UP000427906">
    <property type="component" value="Chromosome"/>
</dbReference>
<evidence type="ECO:0000259" key="1">
    <source>
        <dbReference type="Pfam" id="PF01208"/>
    </source>
</evidence>
<dbReference type="PANTHER" id="PTHR47099">
    <property type="entry name" value="METHYLCOBAMIDE:COM METHYLTRANSFERASE MTBA"/>
    <property type="match status" value="1"/>
</dbReference>
<dbReference type="EMBL" id="AP021874">
    <property type="protein sequence ID" value="BBO71120.1"/>
    <property type="molecule type" value="Genomic_DNA"/>
</dbReference>
<keyword evidence="3" id="KW-1185">Reference proteome</keyword>
<dbReference type="SUPFAM" id="SSF51726">
    <property type="entry name" value="UROD/MetE-like"/>
    <property type="match status" value="1"/>
</dbReference>
<feature type="domain" description="Uroporphyrinogen decarboxylase (URO-D)" evidence="1">
    <location>
        <begin position="224"/>
        <end position="413"/>
    </location>
</feature>
<accession>A0A5K7YRY2</accession>
<dbReference type="GO" id="GO:0004853">
    <property type="term" value="F:uroporphyrinogen decarboxylase activity"/>
    <property type="evidence" value="ECO:0007669"/>
    <property type="project" value="InterPro"/>
</dbReference>
<reference evidence="2 3" key="1">
    <citation type="submission" date="2019-11" db="EMBL/GenBank/DDBJ databases">
        <title>Comparative genomics of hydrocarbon-degrading Desulfosarcina strains.</title>
        <authorList>
            <person name="Watanabe M."/>
            <person name="Kojima H."/>
            <person name="Fukui M."/>
        </authorList>
    </citation>
    <scope>NUCLEOTIDE SEQUENCE [LARGE SCALE GENOMIC DNA]</scope>
    <source>
        <strain evidence="2 3">PL12</strain>
    </source>
</reference>
<name>A0A5K7YRY2_9BACT</name>
<dbReference type="AlphaFoldDB" id="A0A5K7YRY2"/>
<evidence type="ECO:0000313" key="3">
    <source>
        <dbReference type="Proteomes" id="UP000427906"/>
    </source>
</evidence>
<dbReference type="OrthoDB" id="9813603at2"/>